<sequence>MAMNKVESEVKNQQQLKYLWFVNIAAIHGLICLSNLYEYGKQNTSGSLRSTIGKVEGTVTSVFSPVCDRLQNLPHDLLFFLDNKLDEAVQKFDKQAPALAKQVASQSCVMVQKVTQLTRAIVSETQTRGLPTAAIYVVNASEIYLMEQAAKTWHTVKQVSPLSMVAELVVPAAAHWSDKYNQLVVSMTRKGFFGFRYLPLVPVDVIAKAFVMEEKVRKQDGVKPSSDN</sequence>
<dbReference type="InterPro" id="IPR008802">
    <property type="entry name" value="REF"/>
</dbReference>
<reference evidence="2" key="1">
    <citation type="submission" date="2022-03" db="EMBL/GenBank/DDBJ databases">
        <title>A functionally conserved STORR gene fusion in Papaver species that diverged 16.8 million years ago.</title>
        <authorList>
            <person name="Catania T."/>
        </authorList>
    </citation>
    <scope>NUCLEOTIDE SEQUENCE</scope>
    <source>
        <strain evidence="2">S-191538</strain>
    </source>
</reference>
<gene>
    <name evidence="2" type="ORF">MKW94_019863</name>
</gene>
<dbReference type="Proteomes" id="UP001177140">
    <property type="component" value="Unassembled WGS sequence"/>
</dbReference>
<dbReference type="Pfam" id="PF05755">
    <property type="entry name" value="REF"/>
    <property type="match status" value="1"/>
</dbReference>
<name>A0AA41S6S4_PAPNU</name>
<evidence type="ECO:0000313" key="2">
    <source>
        <dbReference type="EMBL" id="MCL7030494.1"/>
    </source>
</evidence>
<evidence type="ECO:0008006" key="4">
    <source>
        <dbReference type="Google" id="ProtNLM"/>
    </source>
</evidence>
<dbReference type="AlphaFoldDB" id="A0AA41S6S4"/>
<proteinExistence type="inferred from homology"/>
<dbReference type="PANTHER" id="PTHR33732:SF2">
    <property type="entry name" value="REF_SRPP-LIKE PROTEIN"/>
    <property type="match status" value="1"/>
</dbReference>
<evidence type="ECO:0000313" key="3">
    <source>
        <dbReference type="Proteomes" id="UP001177140"/>
    </source>
</evidence>
<accession>A0AA41S6S4</accession>
<dbReference type="PANTHER" id="PTHR33732">
    <property type="entry name" value="REF/SRPP-LIKE PROTEIN OS05G0151300/LOC_OS05G05940"/>
    <property type="match status" value="1"/>
</dbReference>
<comment type="similarity">
    <text evidence="1">Belongs to the REF/SRPP family.</text>
</comment>
<keyword evidence="3" id="KW-1185">Reference proteome</keyword>
<evidence type="ECO:0000256" key="1">
    <source>
        <dbReference type="ARBA" id="ARBA00009737"/>
    </source>
</evidence>
<protein>
    <recommendedName>
        <fullName evidence="4">Rubber elongation factor</fullName>
    </recommendedName>
</protein>
<dbReference type="EMBL" id="JAJJMA010102425">
    <property type="protein sequence ID" value="MCL7030494.1"/>
    <property type="molecule type" value="Genomic_DNA"/>
</dbReference>
<comment type="caution">
    <text evidence="2">The sequence shown here is derived from an EMBL/GenBank/DDBJ whole genome shotgun (WGS) entry which is preliminary data.</text>
</comment>
<organism evidence="2 3">
    <name type="scientific">Papaver nudicaule</name>
    <name type="common">Iceland poppy</name>
    <dbReference type="NCBI Taxonomy" id="74823"/>
    <lineage>
        <taxon>Eukaryota</taxon>
        <taxon>Viridiplantae</taxon>
        <taxon>Streptophyta</taxon>
        <taxon>Embryophyta</taxon>
        <taxon>Tracheophyta</taxon>
        <taxon>Spermatophyta</taxon>
        <taxon>Magnoliopsida</taxon>
        <taxon>Ranunculales</taxon>
        <taxon>Papaveraceae</taxon>
        <taxon>Papaveroideae</taxon>
        <taxon>Papaver</taxon>
    </lineage>
</organism>